<dbReference type="EMBL" id="FJOG01000005">
    <property type="protein sequence ID" value="CZR54462.1"/>
    <property type="molecule type" value="Genomic_DNA"/>
</dbReference>
<organism evidence="2 3">
    <name type="scientific">Phialocephala subalpina</name>
    <dbReference type="NCBI Taxonomy" id="576137"/>
    <lineage>
        <taxon>Eukaryota</taxon>
        <taxon>Fungi</taxon>
        <taxon>Dikarya</taxon>
        <taxon>Ascomycota</taxon>
        <taxon>Pezizomycotina</taxon>
        <taxon>Leotiomycetes</taxon>
        <taxon>Helotiales</taxon>
        <taxon>Mollisiaceae</taxon>
        <taxon>Phialocephala</taxon>
        <taxon>Phialocephala fortinii species complex</taxon>
    </lineage>
</organism>
<dbReference type="Proteomes" id="UP000184330">
    <property type="component" value="Unassembled WGS sequence"/>
</dbReference>
<accession>A0A1L7WNW7</accession>
<feature type="region of interest" description="Disordered" evidence="1">
    <location>
        <begin position="1"/>
        <end position="24"/>
    </location>
</feature>
<keyword evidence="3" id="KW-1185">Reference proteome</keyword>
<feature type="region of interest" description="Disordered" evidence="1">
    <location>
        <begin position="66"/>
        <end position="134"/>
    </location>
</feature>
<reference evidence="2 3" key="1">
    <citation type="submission" date="2016-03" db="EMBL/GenBank/DDBJ databases">
        <authorList>
            <person name="Ploux O."/>
        </authorList>
    </citation>
    <scope>NUCLEOTIDE SEQUENCE [LARGE SCALE GENOMIC DNA]</scope>
    <source>
        <strain evidence="2 3">UAMH 11012</strain>
    </source>
</reference>
<dbReference type="AlphaFoldDB" id="A0A1L7WNW7"/>
<dbReference type="OrthoDB" id="10659355at2759"/>
<feature type="compositionally biased region" description="Polar residues" evidence="1">
    <location>
        <begin position="10"/>
        <end position="24"/>
    </location>
</feature>
<feature type="compositionally biased region" description="Low complexity" evidence="1">
    <location>
        <begin position="123"/>
        <end position="134"/>
    </location>
</feature>
<sequence length="285" mass="30304">MSYHHAQLENAASKQSQPTTITSPVMTTKSLHGYLAASRWAPEVSPPTVASLLACQGGIASSRFAAEDAPVTDKKAATQPKSTKGKGKKRNAPKPTTPAPKLTPAPASNVKATKSAARKQKPAKAASAPKPAPSAATFDATLSLIADQIEVAKAAQPHTPMPPYSWPQEEEQVFSTTAEDINLFEADLNPEPPVYIPAAFTEQEFAIRVLLDDPNFNISDWIEDIEMPSLDPTAAEFEPVQTAPTPQMPSPSAAWSHNLMCDTADHLEANKGAELPIPSPAVAWA</sequence>
<name>A0A1L7WNW7_9HELO</name>
<feature type="compositionally biased region" description="Basic residues" evidence="1">
    <location>
        <begin position="83"/>
        <end position="92"/>
    </location>
</feature>
<gene>
    <name evidence="2" type="ORF">PAC_04346</name>
</gene>
<evidence type="ECO:0000256" key="1">
    <source>
        <dbReference type="SAM" id="MobiDB-lite"/>
    </source>
</evidence>
<evidence type="ECO:0000313" key="3">
    <source>
        <dbReference type="Proteomes" id="UP000184330"/>
    </source>
</evidence>
<proteinExistence type="predicted"/>
<evidence type="ECO:0000313" key="2">
    <source>
        <dbReference type="EMBL" id="CZR54462.1"/>
    </source>
</evidence>
<protein>
    <submittedName>
        <fullName evidence="2">Uncharacterized protein</fullName>
    </submittedName>
</protein>